<proteinExistence type="inferred from homology"/>
<dbReference type="NCBIfam" id="TIGR02492">
    <property type="entry name" value="flgK_ends"/>
    <property type="match status" value="1"/>
</dbReference>
<evidence type="ECO:0000256" key="4">
    <source>
        <dbReference type="ARBA" id="ARBA00016244"/>
    </source>
</evidence>
<evidence type="ECO:0000259" key="8">
    <source>
        <dbReference type="Pfam" id="PF06429"/>
    </source>
</evidence>
<evidence type="ECO:0000256" key="5">
    <source>
        <dbReference type="ARBA" id="ARBA00022525"/>
    </source>
</evidence>
<evidence type="ECO:0000313" key="10">
    <source>
        <dbReference type="EMBL" id="QCO55915.1"/>
    </source>
</evidence>
<dbReference type="Proteomes" id="UP000298631">
    <property type="component" value="Chromosome"/>
</dbReference>
<evidence type="ECO:0000259" key="7">
    <source>
        <dbReference type="Pfam" id="PF00460"/>
    </source>
</evidence>
<dbReference type="GO" id="GO:0009425">
    <property type="term" value="C:bacterial-type flagellum basal body"/>
    <property type="evidence" value="ECO:0007669"/>
    <property type="project" value="UniProtKB-SubCell"/>
</dbReference>
<dbReference type="InterPro" id="IPR001444">
    <property type="entry name" value="Flag_bb_rod_N"/>
</dbReference>
<dbReference type="Pfam" id="PF06429">
    <property type="entry name" value="Flg_bbr_C"/>
    <property type="match status" value="1"/>
</dbReference>
<evidence type="ECO:0000313" key="11">
    <source>
        <dbReference type="Proteomes" id="UP000298631"/>
    </source>
</evidence>
<reference evidence="10 11" key="1">
    <citation type="submission" date="2019-05" db="EMBL/GenBank/DDBJ databases">
        <title>Pseudorhodobacter turbinis sp. nov., isolated from the gut of the Korean turban shell.</title>
        <authorList>
            <person name="Jeong Y.-S."/>
            <person name="Kang W.-R."/>
            <person name="Bae J.-W."/>
        </authorList>
    </citation>
    <scope>NUCLEOTIDE SEQUENCE [LARGE SCALE GENOMIC DNA]</scope>
    <source>
        <strain evidence="10 11">S12M18</strain>
    </source>
</reference>
<dbReference type="InterPro" id="IPR053927">
    <property type="entry name" value="FlgK_helical"/>
</dbReference>
<evidence type="ECO:0000259" key="9">
    <source>
        <dbReference type="Pfam" id="PF22638"/>
    </source>
</evidence>
<evidence type="ECO:0000256" key="3">
    <source>
        <dbReference type="ARBA" id="ARBA00009677"/>
    </source>
</evidence>
<keyword evidence="6" id="KW-0975">Bacterial flagellum</keyword>
<accession>A0A4P8EH92</accession>
<sequence>MSISGSMSNAISGLTAASRSAGVISSNIANALTDGYGRRELQVSANQVGNSGQGVKVNGVSRDVDQLLIAERRVAEASSADLDTRASFLSRLEAAIGTPEDGSSLSGRVSALDSALIAAASQPSSDVRLQDVANTASALANTFQTISSTIQTGRLNADSQIATDVDTVNRALVAVAELNRSITSLSSGSRDSSALLDQRQQLIDQISTIIPVQELPRGNGQVSLMTAGGTFLLDGTAAKLEFTSVGTIAPDMTQASGGLFGLTINGRAVNTGSNGPLSGGSMGAQFAIRDELATSAQTELDAMARDLITRFQELDPDPLRLGLFTDRGDTFTDDIALMETQEIGISARINLNAAVDPAEGGELWRLRDGLYATPGPVGESALFTSMQAALNETREIESGQFAGSSRSLSGFSGQLLSAAATERLSVELEAGFAAARTNTLKGLELEGGVDTDSELQDLLLVEQAYAANAKVIQTADDMIQILLGM</sequence>
<keyword evidence="10" id="KW-0969">Cilium</keyword>
<keyword evidence="11" id="KW-1185">Reference proteome</keyword>
<dbReference type="InterPro" id="IPR002371">
    <property type="entry name" value="FlgK"/>
</dbReference>
<dbReference type="GO" id="GO:0005198">
    <property type="term" value="F:structural molecule activity"/>
    <property type="evidence" value="ECO:0007669"/>
    <property type="project" value="InterPro"/>
</dbReference>
<feature type="domain" description="Flagellar hook-associated protein FlgK helical" evidence="9">
    <location>
        <begin position="90"/>
        <end position="313"/>
    </location>
</feature>
<feature type="domain" description="Flagellar basal body rod protein N-terminal" evidence="7">
    <location>
        <begin position="7"/>
        <end position="36"/>
    </location>
</feature>
<evidence type="ECO:0000256" key="2">
    <source>
        <dbReference type="ARBA" id="ARBA00004613"/>
    </source>
</evidence>
<dbReference type="GO" id="GO:0044780">
    <property type="term" value="P:bacterial-type flagellum assembly"/>
    <property type="evidence" value="ECO:0007669"/>
    <property type="project" value="InterPro"/>
</dbReference>
<keyword evidence="10" id="KW-0282">Flagellum</keyword>
<name>A0A4P8EH92_9RHOB</name>
<dbReference type="Pfam" id="PF00460">
    <property type="entry name" value="Flg_bb_rod"/>
    <property type="match status" value="1"/>
</dbReference>
<keyword evidence="5" id="KW-0964">Secreted</keyword>
<dbReference type="PANTHER" id="PTHR30033">
    <property type="entry name" value="FLAGELLAR HOOK-ASSOCIATED PROTEIN 1"/>
    <property type="match status" value="1"/>
</dbReference>
<comment type="similarity">
    <text evidence="3">Belongs to the flagella basal body rod proteins family.</text>
</comment>
<dbReference type="PANTHER" id="PTHR30033:SF1">
    <property type="entry name" value="FLAGELLAR HOOK-ASSOCIATED PROTEIN 1"/>
    <property type="match status" value="1"/>
</dbReference>
<organism evidence="10 11">
    <name type="scientific">Pseudorhodobacter turbinis</name>
    <dbReference type="NCBI Taxonomy" id="2500533"/>
    <lineage>
        <taxon>Bacteria</taxon>
        <taxon>Pseudomonadati</taxon>
        <taxon>Pseudomonadota</taxon>
        <taxon>Alphaproteobacteria</taxon>
        <taxon>Rhodobacterales</taxon>
        <taxon>Paracoccaceae</taxon>
        <taxon>Pseudorhodobacter</taxon>
    </lineage>
</organism>
<dbReference type="GO" id="GO:0005576">
    <property type="term" value="C:extracellular region"/>
    <property type="evidence" value="ECO:0007669"/>
    <property type="project" value="UniProtKB-SubCell"/>
</dbReference>
<dbReference type="GO" id="GO:0009424">
    <property type="term" value="C:bacterial-type flagellum hook"/>
    <property type="evidence" value="ECO:0007669"/>
    <property type="project" value="InterPro"/>
</dbReference>
<dbReference type="AlphaFoldDB" id="A0A4P8EH92"/>
<feature type="domain" description="Flagellar basal-body/hook protein C-terminal" evidence="8">
    <location>
        <begin position="448"/>
        <end position="484"/>
    </location>
</feature>
<protein>
    <recommendedName>
        <fullName evidence="4">Flagellar hook-associated protein 1</fullName>
    </recommendedName>
</protein>
<dbReference type="KEGG" id="pseb:EOK75_09270"/>
<gene>
    <name evidence="10" type="primary">flgK</name>
    <name evidence="10" type="ORF">EOK75_09270</name>
</gene>
<dbReference type="RefSeq" id="WP_137193704.1">
    <property type="nucleotide sequence ID" value="NZ_CP039964.1"/>
</dbReference>
<dbReference type="Pfam" id="PF22638">
    <property type="entry name" value="FlgK_D1"/>
    <property type="match status" value="1"/>
</dbReference>
<dbReference type="InterPro" id="IPR010930">
    <property type="entry name" value="Flg_bb/hook_C_dom"/>
</dbReference>
<keyword evidence="10" id="KW-0966">Cell projection</keyword>
<dbReference type="EMBL" id="CP039964">
    <property type="protein sequence ID" value="QCO55915.1"/>
    <property type="molecule type" value="Genomic_DNA"/>
</dbReference>
<comment type="subcellular location">
    <subcellularLocation>
        <location evidence="1">Bacterial flagellum basal body</location>
    </subcellularLocation>
    <subcellularLocation>
        <location evidence="2">Secreted</location>
    </subcellularLocation>
</comment>
<evidence type="ECO:0000256" key="1">
    <source>
        <dbReference type="ARBA" id="ARBA00004117"/>
    </source>
</evidence>
<dbReference type="OrthoDB" id="7181295at2"/>
<evidence type="ECO:0000256" key="6">
    <source>
        <dbReference type="ARBA" id="ARBA00023143"/>
    </source>
</evidence>